<dbReference type="OrthoDB" id="2993351at2759"/>
<evidence type="ECO:0000313" key="1">
    <source>
        <dbReference type="EMBL" id="KAF4459881.1"/>
    </source>
</evidence>
<keyword evidence="2" id="KW-1185">Reference proteome</keyword>
<evidence type="ECO:0000313" key="2">
    <source>
        <dbReference type="Proteomes" id="UP000554235"/>
    </source>
</evidence>
<name>A0A8H4L0T7_9HYPO</name>
<sequence length="269" mass="30327">MAASPTYSLSDLDKLEPAELLTKILNLGVSMDLRENLQEDPTAENKPPSVNDEEPYPSVKGFKLMGTFYLGHVFREIDRRAVLRKVDPDLSPRPAQHHIKYTKAMEAFQTWNHLIPDGLRSPKIYGYYTSDDIESSAYWSKNLIKLPLQFRFPTDYLRIELIRSFPTQIKNALFFLFHPPSERPSMGRILAQSNNGPCLVRPYLGRQSLVQSSVTFSTRDFPLPLSAMNLLRLDTVGLAKAMGTAYAVLQWGAGICGRDVNFTLGISAD</sequence>
<dbReference type="EMBL" id="JAADYS010002067">
    <property type="protein sequence ID" value="KAF4459881.1"/>
    <property type="molecule type" value="Genomic_DNA"/>
</dbReference>
<dbReference type="PANTHER" id="PTHR40780:SF2">
    <property type="entry name" value="DUF3669 DOMAIN-CONTAINING PROTEIN"/>
    <property type="match status" value="1"/>
</dbReference>
<dbReference type="AlphaFoldDB" id="A0A8H4L0T7"/>
<organism evidence="1 2">
    <name type="scientific">Fusarium albosuccineum</name>
    <dbReference type="NCBI Taxonomy" id="1237068"/>
    <lineage>
        <taxon>Eukaryota</taxon>
        <taxon>Fungi</taxon>
        <taxon>Dikarya</taxon>
        <taxon>Ascomycota</taxon>
        <taxon>Pezizomycotina</taxon>
        <taxon>Sordariomycetes</taxon>
        <taxon>Hypocreomycetidae</taxon>
        <taxon>Hypocreales</taxon>
        <taxon>Nectriaceae</taxon>
        <taxon>Fusarium</taxon>
        <taxon>Fusarium decemcellulare species complex</taxon>
    </lineage>
</organism>
<reference evidence="1 2" key="1">
    <citation type="submission" date="2020-01" db="EMBL/GenBank/DDBJ databases">
        <title>Identification and distribution of gene clusters putatively required for synthesis of sphingolipid metabolism inhibitors in phylogenetically diverse species of the filamentous fungus Fusarium.</title>
        <authorList>
            <person name="Kim H.-S."/>
            <person name="Busman M."/>
            <person name="Brown D.W."/>
            <person name="Divon H."/>
            <person name="Uhlig S."/>
            <person name="Proctor R.H."/>
        </authorList>
    </citation>
    <scope>NUCLEOTIDE SEQUENCE [LARGE SCALE GENOMIC DNA]</scope>
    <source>
        <strain evidence="1 2">NRRL 20459</strain>
    </source>
</reference>
<comment type="caution">
    <text evidence="1">The sequence shown here is derived from an EMBL/GenBank/DDBJ whole genome shotgun (WGS) entry which is preliminary data.</text>
</comment>
<protein>
    <submittedName>
        <fullName evidence="1">Uncharacterized protein</fullName>
    </submittedName>
</protein>
<dbReference type="PANTHER" id="PTHR40780">
    <property type="entry name" value="DUF3669 DOMAIN-CONTAINING PROTEIN"/>
    <property type="match status" value="1"/>
</dbReference>
<gene>
    <name evidence="1" type="ORF">FALBO_13359</name>
</gene>
<accession>A0A8H4L0T7</accession>
<dbReference type="Proteomes" id="UP000554235">
    <property type="component" value="Unassembled WGS sequence"/>
</dbReference>
<proteinExistence type="predicted"/>